<dbReference type="InterPro" id="IPR019432">
    <property type="entry name" value="Acyltransferase_MbtK/IucB-like"/>
</dbReference>
<sequence>MTVPTTVLLPSGQELHGEWRGANLTLILDGRYLASATGVDDRWTVLELSAEQEFSHWCLAYWLLLHSAADAIEWRDLAADLVNRSGLVIRRADGTLLTERAAFWQLPSPWLRQPAVTPWPQTVISSGTTRHPRRPPKPEGEVYRRFDTRLGSWMSLRVLNLAADLPRFNRWQNSARVAAFWQEEGSLDQHRAYLERLVEDPHVLTMIGCFDDEPFAYFEVYWAKEDRIGPYYGVGDHDRGLHMLVGEDSHRGPHKVACWLPSVAHFLFLDEPRTQRLVCEPRADNERMIAHLQRQGFYRQKDFDFPHKRAALMLLERERFFDRCVLA</sequence>
<gene>
    <name evidence="6" type="ORF">CE139_18700</name>
</gene>
<comment type="pathway">
    <text evidence="2">Siderophore biosynthesis.</text>
</comment>
<evidence type="ECO:0000259" key="5">
    <source>
        <dbReference type="SMART" id="SM01006"/>
    </source>
</evidence>
<dbReference type="GO" id="GO:0019290">
    <property type="term" value="P:siderophore biosynthetic process"/>
    <property type="evidence" value="ECO:0007669"/>
    <property type="project" value="InterPro"/>
</dbReference>
<dbReference type="PANTHER" id="PTHR31438:SF1">
    <property type="entry name" value="LYSINE N-ACYLTRANSFERASE C17G9.06C-RELATED"/>
    <property type="match status" value="1"/>
</dbReference>
<evidence type="ECO:0000256" key="3">
    <source>
        <dbReference type="ARBA" id="ARBA00022490"/>
    </source>
</evidence>
<evidence type="ECO:0000256" key="4">
    <source>
        <dbReference type="ARBA" id="ARBA00022679"/>
    </source>
</evidence>
<evidence type="ECO:0000256" key="2">
    <source>
        <dbReference type="ARBA" id="ARBA00004924"/>
    </source>
</evidence>
<dbReference type="EMBL" id="CP022198">
    <property type="protein sequence ID" value="AXA67758.1"/>
    <property type="molecule type" value="Genomic_DNA"/>
</dbReference>
<reference evidence="6 7" key="1">
    <citation type="submission" date="2017-06" db="EMBL/GenBank/DDBJ databases">
        <title>Evolution towards high GC content and high-temperature stress adaptation in endophytic Pseudomonas oryzihabitans impacted its plant-growth promoting traits.</title>
        <authorList>
            <person name="Nascimento F.X."/>
        </authorList>
    </citation>
    <scope>NUCLEOTIDE SEQUENCE [LARGE SCALE GENOMIC DNA]</scope>
    <source>
        <strain evidence="6 7">MS8</strain>
    </source>
</reference>
<dbReference type="SMART" id="SM01006">
    <property type="entry name" value="AlcB"/>
    <property type="match status" value="1"/>
</dbReference>
<dbReference type="Gene3D" id="3.40.630.30">
    <property type="match status" value="1"/>
</dbReference>
<dbReference type="InterPro" id="IPR016181">
    <property type="entry name" value="Acyl_CoA_acyltransferase"/>
</dbReference>
<comment type="subcellular location">
    <subcellularLocation>
        <location evidence="1">Cytoplasm</location>
    </subcellularLocation>
</comment>
<evidence type="ECO:0000313" key="7">
    <source>
        <dbReference type="Proteomes" id="UP000250579"/>
    </source>
</evidence>
<protein>
    <submittedName>
        <fullName evidence="6">GNAT family N-acetyltransferase</fullName>
    </submittedName>
</protein>
<dbReference type="RefSeq" id="WP_208691837.1">
    <property type="nucleotide sequence ID" value="NZ_CP022198.1"/>
</dbReference>
<keyword evidence="4 6" id="KW-0808">Transferase</keyword>
<keyword evidence="3" id="KW-0963">Cytoplasm</keyword>
<dbReference type="GO" id="GO:0005737">
    <property type="term" value="C:cytoplasm"/>
    <property type="evidence" value="ECO:0007669"/>
    <property type="project" value="UniProtKB-SubCell"/>
</dbReference>
<dbReference type="GO" id="GO:0016410">
    <property type="term" value="F:N-acyltransferase activity"/>
    <property type="evidence" value="ECO:0007669"/>
    <property type="project" value="TreeGrafter"/>
</dbReference>
<evidence type="ECO:0000256" key="1">
    <source>
        <dbReference type="ARBA" id="ARBA00004496"/>
    </source>
</evidence>
<feature type="domain" description="Acyltransferase MbtK/IucB-like conserved" evidence="5">
    <location>
        <begin position="157"/>
        <end position="204"/>
    </location>
</feature>
<accession>A0A2Z5AA66</accession>
<dbReference type="PANTHER" id="PTHR31438">
    <property type="entry name" value="LYSINE N-ACYLTRANSFERASE C17G9.06C-RELATED"/>
    <property type="match status" value="1"/>
</dbReference>
<dbReference type="Proteomes" id="UP000250579">
    <property type="component" value="Chromosome"/>
</dbReference>
<dbReference type="SUPFAM" id="SSF55729">
    <property type="entry name" value="Acyl-CoA N-acyltransferases (Nat)"/>
    <property type="match status" value="1"/>
</dbReference>
<evidence type="ECO:0000313" key="6">
    <source>
        <dbReference type="EMBL" id="AXA67758.1"/>
    </source>
</evidence>
<dbReference type="AlphaFoldDB" id="A0A2Z5AA66"/>
<dbReference type="FunFam" id="3.40.630.30:FF:000256">
    <property type="entry name" value="Putative lysine N-acyltransferase C17G9.06c"/>
    <property type="match status" value="1"/>
</dbReference>
<proteinExistence type="predicted"/>
<organism evidence="6 7">
    <name type="scientific">Pseudomonas oryzihabitans</name>
    <dbReference type="NCBI Taxonomy" id="47885"/>
    <lineage>
        <taxon>Bacteria</taxon>
        <taxon>Pseudomonadati</taxon>
        <taxon>Pseudomonadota</taxon>
        <taxon>Gammaproteobacteria</taxon>
        <taxon>Pseudomonadales</taxon>
        <taxon>Pseudomonadaceae</taxon>
        <taxon>Pseudomonas</taxon>
    </lineage>
</organism>
<name>A0A2Z5AA66_9PSED</name>
<dbReference type="Pfam" id="PF13523">
    <property type="entry name" value="Acetyltransf_8"/>
    <property type="match status" value="1"/>
</dbReference>